<keyword evidence="1" id="KW-0812">Transmembrane</keyword>
<feature type="transmembrane region" description="Helical" evidence="1">
    <location>
        <begin position="7"/>
        <end position="23"/>
    </location>
</feature>
<dbReference type="EMBL" id="PCXL01000008">
    <property type="protein sequence ID" value="PIR38771.1"/>
    <property type="molecule type" value="Genomic_DNA"/>
</dbReference>
<accession>A0A2H0QWX5</accession>
<protein>
    <submittedName>
        <fullName evidence="2">Uncharacterized protein</fullName>
    </submittedName>
</protein>
<evidence type="ECO:0000256" key="1">
    <source>
        <dbReference type="SAM" id="Phobius"/>
    </source>
</evidence>
<reference evidence="2 3" key="1">
    <citation type="submission" date="2017-09" db="EMBL/GenBank/DDBJ databases">
        <title>Depth-based differentiation of microbial function through sediment-hosted aquifers and enrichment of novel symbionts in the deep terrestrial subsurface.</title>
        <authorList>
            <person name="Probst A.J."/>
            <person name="Ladd B."/>
            <person name="Jarett J.K."/>
            <person name="Geller-Mcgrath D.E."/>
            <person name="Sieber C.M."/>
            <person name="Emerson J.B."/>
            <person name="Anantharaman K."/>
            <person name="Thomas B.C."/>
            <person name="Malmstrom R."/>
            <person name="Stieglmeier M."/>
            <person name="Klingl A."/>
            <person name="Woyke T."/>
            <person name="Ryan C.M."/>
            <person name="Banfield J.F."/>
        </authorList>
    </citation>
    <scope>NUCLEOTIDE SEQUENCE [LARGE SCALE GENOMIC DNA]</scope>
    <source>
        <strain evidence="2">CG10_big_fil_rev_8_21_14_0_10_42_12</strain>
    </source>
</reference>
<dbReference type="Proteomes" id="UP000231333">
    <property type="component" value="Unassembled WGS sequence"/>
</dbReference>
<dbReference type="AlphaFoldDB" id="A0A2H0QWX5"/>
<name>A0A2H0QWX5_9BACT</name>
<evidence type="ECO:0000313" key="3">
    <source>
        <dbReference type="Proteomes" id="UP000231333"/>
    </source>
</evidence>
<keyword evidence="1" id="KW-1133">Transmembrane helix</keyword>
<comment type="caution">
    <text evidence="2">The sequence shown here is derived from an EMBL/GenBank/DDBJ whole genome shotgun (WGS) entry which is preliminary data.</text>
</comment>
<sequence length="162" mass="17671">MKTNTKFIIAIALLVVAGLFFWGKQNQSVSIMFWNETGIECLSDGHVNLAQHIHPAISVTMDGEPVAIPANIGVTSTCMAEVHTHDASGEIHIETVEAGKEFGVGDFFVVWGEDFAKEGYRRSVTVNGVEVDVETYTMKDHDEIIVSYISEGIADVGVEVKI</sequence>
<proteinExistence type="predicted"/>
<gene>
    <name evidence="2" type="ORF">COV34_00430</name>
</gene>
<evidence type="ECO:0000313" key="2">
    <source>
        <dbReference type="EMBL" id="PIR38771.1"/>
    </source>
</evidence>
<organism evidence="2 3">
    <name type="scientific">Candidatus Zambryskibacteria bacterium CG10_big_fil_rev_8_21_14_0_10_42_12</name>
    <dbReference type="NCBI Taxonomy" id="1975115"/>
    <lineage>
        <taxon>Bacteria</taxon>
        <taxon>Candidatus Zambryskiibacteriota</taxon>
    </lineage>
</organism>
<keyword evidence="1" id="KW-0472">Membrane</keyword>